<reference evidence="3 4" key="1">
    <citation type="journal article" date="2014" name="Nat. Genet.">
        <title>Whole-genome sequence of a flatfish provides insights into ZW sex chromosome evolution and adaptation to a benthic lifestyle.</title>
        <authorList>
            <person name="Chen S."/>
            <person name="Zhang G."/>
            <person name="Shao C."/>
            <person name="Huang Q."/>
            <person name="Liu G."/>
            <person name="Zhang P."/>
            <person name="Song W."/>
            <person name="An N."/>
            <person name="Chalopin D."/>
            <person name="Volff J.N."/>
            <person name="Hong Y."/>
            <person name="Li Q."/>
            <person name="Sha Z."/>
            <person name="Zhou H."/>
            <person name="Xie M."/>
            <person name="Yu Q."/>
            <person name="Liu Y."/>
            <person name="Xiang H."/>
            <person name="Wang N."/>
            <person name="Wu K."/>
            <person name="Yang C."/>
            <person name="Zhou Q."/>
            <person name="Liao X."/>
            <person name="Yang L."/>
            <person name="Hu Q."/>
            <person name="Zhang J."/>
            <person name="Meng L."/>
            <person name="Jin L."/>
            <person name="Tian Y."/>
            <person name="Lian J."/>
            <person name="Yang J."/>
            <person name="Miao G."/>
            <person name="Liu S."/>
            <person name="Liang Z."/>
            <person name="Yan F."/>
            <person name="Li Y."/>
            <person name="Sun B."/>
            <person name="Zhang H."/>
            <person name="Zhang J."/>
            <person name="Zhu Y."/>
            <person name="Du M."/>
            <person name="Zhao Y."/>
            <person name="Schartl M."/>
            <person name="Tang Q."/>
            <person name="Wang J."/>
        </authorList>
    </citation>
    <scope>NUCLEOTIDE SEQUENCE</scope>
</reference>
<feature type="compositionally biased region" description="Polar residues" evidence="2">
    <location>
        <begin position="10"/>
        <end position="28"/>
    </location>
</feature>
<evidence type="ECO:0000313" key="3">
    <source>
        <dbReference type="Ensembl" id="ENSCSEP00000005766.1"/>
    </source>
</evidence>
<dbReference type="Ensembl" id="ENSCSET00000005829.1">
    <property type="protein sequence ID" value="ENSCSEP00000005766.1"/>
    <property type="gene ID" value="ENSCSEG00000003726.1"/>
</dbReference>
<protein>
    <submittedName>
        <fullName evidence="3">Cohesin subunit SA-1-like</fullName>
    </submittedName>
</protein>
<keyword evidence="4" id="KW-1185">Reference proteome</keyword>
<name>A0A3P8UYB4_CYNSE</name>
<dbReference type="STRING" id="244447.ENSCSEP00000005766"/>
<feature type="compositionally biased region" description="Basic residues" evidence="2">
    <location>
        <begin position="38"/>
        <end position="56"/>
    </location>
</feature>
<proteinExistence type="inferred from homology"/>
<dbReference type="GO" id="GO:0000785">
    <property type="term" value="C:chromatin"/>
    <property type="evidence" value="ECO:0007669"/>
    <property type="project" value="TreeGrafter"/>
</dbReference>
<dbReference type="PANTHER" id="PTHR11199:SF6">
    <property type="entry name" value="COHESIN SUBUNIT SA-1"/>
    <property type="match status" value="1"/>
</dbReference>
<reference evidence="3" key="3">
    <citation type="submission" date="2025-09" db="UniProtKB">
        <authorList>
            <consortium name="Ensembl"/>
        </authorList>
    </citation>
    <scope>IDENTIFICATION</scope>
</reference>
<dbReference type="Proteomes" id="UP000265120">
    <property type="component" value="Chromosome 1"/>
</dbReference>
<dbReference type="PANTHER" id="PTHR11199">
    <property type="entry name" value="STROMAL ANTIGEN"/>
    <property type="match status" value="1"/>
</dbReference>
<dbReference type="GeneTree" id="ENSGT00950000182972"/>
<dbReference type="InParanoid" id="A0A3P8UYB4"/>
<dbReference type="GO" id="GO:0007062">
    <property type="term" value="P:sister chromatid cohesion"/>
    <property type="evidence" value="ECO:0007669"/>
    <property type="project" value="TreeGrafter"/>
</dbReference>
<dbReference type="GO" id="GO:0005634">
    <property type="term" value="C:nucleus"/>
    <property type="evidence" value="ECO:0007669"/>
    <property type="project" value="TreeGrafter"/>
</dbReference>
<sequence length="166" mass="18197">MITSELPVLQDSSNESGATDTVGLSMNMSEMDDPEVKGKKKRGRPGKQSANKKPRRSPTDKTTPVARGRGKANGVAQHNGDGTDLVTLFEVVKMGKSAMQSVVDEWIESYKQDRDLALLDLINFFIQCSGCKDAELLSGRVQPNQEAAQQEGRNQCQNIFVHSKSE</sequence>
<reference evidence="3" key="2">
    <citation type="submission" date="2025-08" db="UniProtKB">
        <authorList>
            <consortium name="Ensembl"/>
        </authorList>
    </citation>
    <scope>IDENTIFICATION</scope>
</reference>
<evidence type="ECO:0000256" key="2">
    <source>
        <dbReference type="SAM" id="MobiDB-lite"/>
    </source>
</evidence>
<accession>A0A3P8UYB4</accession>
<feature type="region of interest" description="Disordered" evidence="2">
    <location>
        <begin position="1"/>
        <end position="80"/>
    </location>
</feature>
<evidence type="ECO:0000256" key="1">
    <source>
        <dbReference type="ARBA" id="ARBA00005486"/>
    </source>
</evidence>
<evidence type="ECO:0000313" key="4">
    <source>
        <dbReference type="Proteomes" id="UP000265120"/>
    </source>
</evidence>
<organism evidence="3 4">
    <name type="scientific">Cynoglossus semilaevis</name>
    <name type="common">Tongue sole</name>
    <dbReference type="NCBI Taxonomy" id="244447"/>
    <lineage>
        <taxon>Eukaryota</taxon>
        <taxon>Metazoa</taxon>
        <taxon>Chordata</taxon>
        <taxon>Craniata</taxon>
        <taxon>Vertebrata</taxon>
        <taxon>Euteleostomi</taxon>
        <taxon>Actinopterygii</taxon>
        <taxon>Neopterygii</taxon>
        <taxon>Teleostei</taxon>
        <taxon>Neoteleostei</taxon>
        <taxon>Acanthomorphata</taxon>
        <taxon>Carangaria</taxon>
        <taxon>Pleuronectiformes</taxon>
        <taxon>Pleuronectoidei</taxon>
        <taxon>Cynoglossidae</taxon>
        <taxon>Cynoglossinae</taxon>
        <taxon>Cynoglossus</taxon>
    </lineage>
</organism>
<dbReference type="GO" id="GO:0003682">
    <property type="term" value="F:chromatin binding"/>
    <property type="evidence" value="ECO:0007669"/>
    <property type="project" value="TreeGrafter"/>
</dbReference>
<dbReference type="AlphaFoldDB" id="A0A3P8UYB4"/>
<dbReference type="InterPro" id="IPR039662">
    <property type="entry name" value="Cohesin_Scc3/SA"/>
</dbReference>
<comment type="similarity">
    <text evidence="1">Belongs to the SCC3 family.</text>
</comment>
<dbReference type="GO" id="GO:0008278">
    <property type="term" value="C:cohesin complex"/>
    <property type="evidence" value="ECO:0007669"/>
    <property type="project" value="TreeGrafter"/>
</dbReference>